<feature type="region of interest" description="Disordered" evidence="1">
    <location>
        <begin position="1"/>
        <end position="23"/>
    </location>
</feature>
<reference evidence="2 3" key="1">
    <citation type="submission" date="2018-09" db="EMBL/GenBank/DDBJ databases">
        <authorList>
            <person name="Zhu H."/>
        </authorList>
    </citation>
    <scope>NUCLEOTIDE SEQUENCE [LARGE SCALE GENOMIC DNA]</scope>
    <source>
        <strain evidence="2 3">K2R10-39</strain>
    </source>
</reference>
<evidence type="ECO:0000256" key="1">
    <source>
        <dbReference type="SAM" id="MobiDB-lite"/>
    </source>
</evidence>
<protein>
    <submittedName>
        <fullName evidence="2">Hemin uptake protein HemP</fullName>
    </submittedName>
</protein>
<sequence length="65" mass="7022">MNLDPKSEPVISRTGEVPAPVKTADGTRRFSSAALLGGAREVEIAHNGMVYRLRETSQGKLILTK</sequence>
<comment type="caution">
    <text evidence="2">The sequence shown here is derived from an EMBL/GenBank/DDBJ whole genome shotgun (WGS) entry which is preliminary data.</text>
</comment>
<proteinExistence type="predicted"/>
<accession>A0A418WWU0</accession>
<evidence type="ECO:0000313" key="3">
    <source>
        <dbReference type="Proteomes" id="UP000285190"/>
    </source>
</evidence>
<dbReference type="Pfam" id="PF10636">
    <property type="entry name" value="hemP"/>
    <property type="match status" value="1"/>
</dbReference>
<evidence type="ECO:0000313" key="2">
    <source>
        <dbReference type="EMBL" id="RJG04716.1"/>
    </source>
</evidence>
<dbReference type="RefSeq" id="WP_119735798.1">
    <property type="nucleotide sequence ID" value="NZ_QYUN01000002.1"/>
</dbReference>
<gene>
    <name evidence="2" type="primary">hemP</name>
    <name evidence="2" type="ORF">D3870_00595</name>
</gene>
<dbReference type="AlphaFoldDB" id="A0A418WWU0"/>
<organism evidence="2 3">
    <name type="scientific">Noviherbaspirillum cavernae</name>
    <dbReference type="NCBI Taxonomy" id="2320862"/>
    <lineage>
        <taxon>Bacteria</taxon>
        <taxon>Pseudomonadati</taxon>
        <taxon>Pseudomonadota</taxon>
        <taxon>Betaproteobacteria</taxon>
        <taxon>Burkholderiales</taxon>
        <taxon>Oxalobacteraceae</taxon>
        <taxon>Noviherbaspirillum</taxon>
    </lineage>
</organism>
<dbReference type="InterPro" id="IPR019600">
    <property type="entry name" value="Hemin_uptake_protein_HemP"/>
</dbReference>
<dbReference type="EMBL" id="QYUN01000002">
    <property type="protein sequence ID" value="RJG04716.1"/>
    <property type="molecule type" value="Genomic_DNA"/>
</dbReference>
<dbReference type="Gene3D" id="2.10.70.10">
    <property type="entry name" value="Complement Module, domain 1"/>
    <property type="match status" value="1"/>
</dbReference>
<name>A0A418WWU0_9BURK</name>
<keyword evidence="3" id="KW-1185">Reference proteome</keyword>
<dbReference type="OrthoDB" id="5348353at2"/>
<dbReference type="Proteomes" id="UP000285190">
    <property type="component" value="Unassembled WGS sequence"/>
</dbReference>